<dbReference type="EMBL" id="CP107716">
    <property type="protein sequence ID" value="UYQ70985.1"/>
    <property type="molecule type" value="Genomic_DNA"/>
</dbReference>
<evidence type="ECO:0000313" key="2">
    <source>
        <dbReference type="EMBL" id="UYQ70985.1"/>
    </source>
</evidence>
<feature type="region of interest" description="Disordered" evidence="1">
    <location>
        <begin position="126"/>
        <end position="156"/>
    </location>
</feature>
<name>A0ABY6IMM7_9HYPH</name>
<evidence type="ECO:0000313" key="3">
    <source>
        <dbReference type="Proteomes" id="UP001163882"/>
    </source>
</evidence>
<organism evidence="2 3">
    <name type="scientific">Pelagibacterium flavum</name>
    <dbReference type="NCBI Taxonomy" id="2984530"/>
    <lineage>
        <taxon>Bacteria</taxon>
        <taxon>Pseudomonadati</taxon>
        <taxon>Pseudomonadota</taxon>
        <taxon>Alphaproteobacteria</taxon>
        <taxon>Hyphomicrobiales</taxon>
        <taxon>Devosiaceae</taxon>
        <taxon>Pelagibacterium</taxon>
    </lineage>
</organism>
<keyword evidence="3" id="KW-1185">Reference proteome</keyword>
<gene>
    <name evidence="2" type="ORF">OF122_13045</name>
</gene>
<reference evidence="2" key="1">
    <citation type="submission" date="2022-10" db="EMBL/GenBank/DDBJ databases">
        <title>YIM 151497 complete genome.</title>
        <authorList>
            <person name="Chen X."/>
        </authorList>
    </citation>
    <scope>NUCLEOTIDE SEQUENCE</scope>
    <source>
        <strain evidence="2">YIM 151497</strain>
    </source>
</reference>
<accession>A0ABY6IMM7</accession>
<sequence length="156" mass="17355">MLQAFPSSQSSISADAVPAYMMSIEDFDLNAVQSACKAFIKGDVKGRNNGFAPSAPELAAECQRQQDRLRWQDHLDSHEFVAVNSDDWQKVAMKRGGTPPVKTRDGILGWFIPKLELNEARKLELPPPVSDEKRQRIGKDLKRLAAGDFDGDRDIA</sequence>
<protein>
    <submittedName>
        <fullName evidence="2">Uncharacterized protein</fullName>
    </submittedName>
</protein>
<evidence type="ECO:0000256" key="1">
    <source>
        <dbReference type="SAM" id="MobiDB-lite"/>
    </source>
</evidence>
<proteinExistence type="predicted"/>
<dbReference type="Proteomes" id="UP001163882">
    <property type="component" value="Chromosome"/>
</dbReference>
<dbReference type="RefSeq" id="WP_264224649.1">
    <property type="nucleotide sequence ID" value="NZ_CP107716.1"/>
</dbReference>